<accession>A0A1T4KPZ2</accession>
<keyword evidence="2" id="KW-1185">Reference proteome</keyword>
<dbReference type="RefSeq" id="WP_085932764.1">
    <property type="nucleotide sequence ID" value="NZ_FUWJ01000001.1"/>
</dbReference>
<evidence type="ECO:0000313" key="2">
    <source>
        <dbReference type="Proteomes" id="UP000190092"/>
    </source>
</evidence>
<sequence length="131" mass="14251">MATLRREIALQAPLSSTWAALRDFGAVHTRVAPGFLTDLKMDNGDRIVTFFNGLVARERVVTIDDGEHRLVYTVIEGRAQHYNAAVQVFPNGDGCSRLVWTVDLLPDALAPAIGGMMDHAAAFMKKALEAG</sequence>
<proteinExistence type="predicted"/>
<dbReference type="OrthoDB" id="1364128at2"/>
<gene>
    <name evidence="1" type="ORF">SAMN02745126_01090</name>
</gene>
<dbReference type="STRING" id="225324.SAMN02745126_01090"/>
<dbReference type="CDD" id="cd07821">
    <property type="entry name" value="PYR_PYL_RCAR_like"/>
    <property type="match status" value="1"/>
</dbReference>
<dbReference type="EMBL" id="FUWJ01000001">
    <property type="protein sequence ID" value="SJZ44486.1"/>
    <property type="molecule type" value="Genomic_DNA"/>
</dbReference>
<reference evidence="2" key="1">
    <citation type="submission" date="2017-02" db="EMBL/GenBank/DDBJ databases">
        <authorList>
            <person name="Varghese N."/>
            <person name="Submissions S."/>
        </authorList>
    </citation>
    <scope>NUCLEOTIDE SEQUENCE [LARGE SCALE GENOMIC DNA]</scope>
    <source>
        <strain evidence="2">ATCC 27094</strain>
    </source>
</reference>
<dbReference type="Pfam" id="PF10604">
    <property type="entry name" value="Polyketide_cyc2"/>
    <property type="match status" value="1"/>
</dbReference>
<dbReference type="AlphaFoldDB" id="A0A1T4KPZ2"/>
<name>A0A1T4KPZ2_9HYPH</name>
<dbReference type="InterPro" id="IPR023393">
    <property type="entry name" value="START-like_dom_sf"/>
</dbReference>
<dbReference type="InterPro" id="IPR019587">
    <property type="entry name" value="Polyketide_cyclase/dehydratase"/>
</dbReference>
<dbReference type="Proteomes" id="UP000190092">
    <property type="component" value="Unassembled WGS sequence"/>
</dbReference>
<protein>
    <submittedName>
        <fullName evidence="1">Polyketide cyclase / dehydrase and lipid transport</fullName>
    </submittedName>
</protein>
<organism evidence="1 2">
    <name type="scientific">Enhydrobacter aerosaccus</name>
    <dbReference type="NCBI Taxonomy" id="225324"/>
    <lineage>
        <taxon>Bacteria</taxon>
        <taxon>Pseudomonadati</taxon>
        <taxon>Pseudomonadota</taxon>
        <taxon>Alphaproteobacteria</taxon>
        <taxon>Hyphomicrobiales</taxon>
        <taxon>Enhydrobacter</taxon>
    </lineage>
</organism>
<dbReference type="Gene3D" id="3.30.530.20">
    <property type="match status" value="1"/>
</dbReference>
<dbReference type="SUPFAM" id="SSF55961">
    <property type="entry name" value="Bet v1-like"/>
    <property type="match status" value="1"/>
</dbReference>
<evidence type="ECO:0000313" key="1">
    <source>
        <dbReference type="EMBL" id="SJZ44486.1"/>
    </source>
</evidence>